<protein>
    <recommendedName>
        <fullName evidence="2">AP180 N-terminal homology (ANTH) domain-containing protein</fullName>
    </recommendedName>
</protein>
<evidence type="ECO:0000313" key="4">
    <source>
        <dbReference type="Proteomes" id="UP000014680"/>
    </source>
</evidence>
<gene>
    <name evidence="3" type="ORF">EIN_136000</name>
</gene>
<dbReference type="AlphaFoldDB" id="A0A0A1U0E3"/>
<dbReference type="RefSeq" id="XP_004185312.1">
    <property type="nucleotide sequence ID" value="XM_004185264.1"/>
</dbReference>
<feature type="region of interest" description="Disordered" evidence="1">
    <location>
        <begin position="511"/>
        <end position="535"/>
    </location>
</feature>
<name>A0A0A1U0E3_ENTIV</name>
<reference evidence="3 4" key="1">
    <citation type="submission" date="2012-10" db="EMBL/GenBank/DDBJ databases">
        <authorList>
            <person name="Zafar N."/>
            <person name="Inman J."/>
            <person name="Hall N."/>
            <person name="Lorenzi H."/>
            <person name="Caler E."/>
        </authorList>
    </citation>
    <scope>NUCLEOTIDE SEQUENCE [LARGE SCALE GENOMIC DNA]</scope>
    <source>
        <strain evidence="3 4">IP1</strain>
    </source>
</reference>
<evidence type="ECO:0000313" key="3">
    <source>
        <dbReference type="EMBL" id="ELP85966.1"/>
    </source>
</evidence>
<dbReference type="EMBL" id="KB207027">
    <property type="protein sequence ID" value="ELP85966.1"/>
    <property type="molecule type" value="Genomic_DNA"/>
</dbReference>
<sequence length="535" mass="61525">MAASEETDHLNGLWQTLVDTPGVPSHSVVKEIILLPSTPQDGEKLTDLIVRSLSSSDKKVVLKVLYMVHKMLRSPNFSFENLGLTGLISCLERIRLFWMNYEDSQALSLLVITYSEYVCNRLEMAKSLPNLDRTTLTFKESPPHNEVEKLVTKLFGVLDSFILCIQTLEKNIDFIKLEIITEMLREGKLLYTLCKDLSIEIYKKAEDDEMAMFCVERLKVNFCEMGRLYSEFYMSPFIKALVSEDLGRFPEFEKIEKCKTGRGDVYIDVKWKDVMRNWFEFHRYASDEEIRKVEEKAIQFSVMSEPITPRKSEAMKVKSIEQITKVKTITSELSNMYEGVGKFRKGEERNKTEKALAKQYKRIIGRLIALSECVYEVLKTSDEKCFADSSEDLRKSVELGCLSKMERPLKNGICHLEKIKQKMGEMVNNLYSGKVDWNVISNEVKCINGEAKNVANFVFANFGEENELTQKTDNVVQTVVLLSKDLSVETYSDVLLKRNVSKTTLTINEKQKSAKQEEQSQKNKLGEIKFKGRNV</sequence>
<keyword evidence="4" id="KW-1185">Reference proteome</keyword>
<dbReference type="Pfam" id="PF07651">
    <property type="entry name" value="ANTH"/>
    <property type="match status" value="1"/>
</dbReference>
<dbReference type="VEuPathDB" id="AmoebaDB:EIN_136000"/>
<dbReference type="GO" id="GO:0005543">
    <property type="term" value="F:phospholipid binding"/>
    <property type="evidence" value="ECO:0007669"/>
    <property type="project" value="InterPro"/>
</dbReference>
<dbReference type="SUPFAM" id="SSF48464">
    <property type="entry name" value="ENTH/VHS domain"/>
    <property type="match status" value="1"/>
</dbReference>
<proteinExistence type="predicted"/>
<feature type="domain" description="AP180 N-terminal homology (ANTH)" evidence="2">
    <location>
        <begin position="27"/>
        <end position="170"/>
    </location>
</feature>
<dbReference type="Proteomes" id="UP000014680">
    <property type="component" value="Unassembled WGS sequence"/>
</dbReference>
<dbReference type="Gene3D" id="1.25.40.90">
    <property type="match status" value="1"/>
</dbReference>
<dbReference type="GeneID" id="14884890"/>
<evidence type="ECO:0000256" key="1">
    <source>
        <dbReference type="SAM" id="MobiDB-lite"/>
    </source>
</evidence>
<dbReference type="InterPro" id="IPR011417">
    <property type="entry name" value="ANTH_dom"/>
</dbReference>
<dbReference type="KEGG" id="eiv:EIN_136000"/>
<accession>A0A0A1U0E3</accession>
<dbReference type="InterPro" id="IPR008942">
    <property type="entry name" value="ENTH_VHS"/>
</dbReference>
<evidence type="ECO:0000259" key="2">
    <source>
        <dbReference type="Pfam" id="PF07651"/>
    </source>
</evidence>
<organism evidence="3 4">
    <name type="scientific">Entamoeba invadens IP1</name>
    <dbReference type="NCBI Taxonomy" id="370355"/>
    <lineage>
        <taxon>Eukaryota</taxon>
        <taxon>Amoebozoa</taxon>
        <taxon>Evosea</taxon>
        <taxon>Archamoebae</taxon>
        <taxon>Mastigamoebida</taxon>
        <taxon>Entamoebidae</taxon>
        <taxon>Entamoeba</taxon>
    </lineage>
</organism>